<protein>
    <submittedName>
        <fullName evidence="7">HlyD family secretion protein</fullName>
    </submittedName>
</protein>
<dbReference type="PANTHER" id="PTHR30386">
    <property type="entry name" value="MEMBRANE FUSION SUBUNIT OF EMRAB-TOLC MULTIDRUG EFFLUX PUMP"/>
    <property type="match status" value="1"/>
</dbReference>
<dbReference type="Gene3D" id="1.10.287.470">
    <property type="entry name" value="Helix hairpin bin"/>
    <property type="match status" value="1"/>
</dbReference>
<accession>A0ABW3CYT9</accession>
<comment type="caution">
    <text evidence="7">The sequence shown here is derived from an EMBL/GenBank/DDBJ whole genome shotgun (WGS) entry which is preliminary data.</text>
</comment>
<organism evidence="7 8">
    <name type="scientific">Sungkyunkwania multivorans</name>
    <dbReference type="NCBI Taxonomy" id="1173618"/>
    <lineage>
        <taxon>Bacteria</taxon>
        <taxon>Pseudomonadati</taxon>
        <taxon>Bacteroidota</taxon>
        <taxon>Flavobacteriia</taxon>
        <taxon>Flavobacteriales</taxon>
        <taxon>Flavobacteriaceae</taxon>
        <taxon>Sungkyunkwania</taxon>
    </lineage>
</organism>
<evidence type="ECO:0000313" key="8">
    <source>
        <dbReference type="Proteomes" id="UP001596978"/>
    </source>
</evidence>
<evidence type="ECO:0000313" key="7">
    <source>
        <dbReference type="EMBL" id="MFD0862868.1"/>
    </source>
</evidence>
<reference evidence="8" key="1">
    <citation type="journal article" date="2019" name="Int. J. Syst. Evol. Microbiol.">
        <title>The Global Catalogue of Microorganisms (GCM) 10K type strain sequencing project: providing services to taxonomists for standard genome sequencing and annotation.</title>
        <authorList>
            <consortium name="The Broad Institute Genomics Platform"/>
            <consortium name="The Broad Institute Genome Sequencing Center for Infectious Disease"/>
            <person name="Wu L."/>
            <person name="Ma J."/>
        </authorList>
    </citation>
    <scope>NUCLEOTIDE SEQUENCE [LARGE SCALE GENOMIC DNA]</scope>
    <source>
        <strain evidence="8">CCUG 62952</strain>
    </source>
</reference>
<keyword evidence="4 5" id="KW-0472">Membrane</keyword>
<evidence type="ECO:0000259" key="6">
    <source>
        <dbReference type="Pfam" id="PF26002"/>
    </source>
</evidence>
<dbReference type="InterPro" id="IPR050739">
    <property type="entry name" value="MFP"/>
</dbReference>
<keyword evidence="8" id="KW-1185">Reference proteome</keyword>
<sequence>MPENLEDIELRSEEVHEILSKVPHWMIRWGSVLFLSLIIMVLIISWFIKYPDIIEAEAIVTTQFPPQKEYAQITGKIDTILVKDNQEVRSNTPLAIIENSANFEDVFHLKTITDTLAVRKEDFYFPIEELPILFLGEVEDDFAFFENSYDQYVLNKSLNPFASEATANKYSILQLQARLDNLETQKKLSASEFQFKKSELDRNKSLFEKGVISKQEYDNKQLEYLQAERRYKDVSVTISQIKESISNARLSKKNTEINRTKEEKKLFRSVMQSYNQLKKAIKDWELKYVLKSNIDGSVTFLNIQNKNQTVNVGDLVFTIIPDQNADYVAKLRAPSRNSGKIRIGQTVNIKLDNYPDNEYGMLKGTVKKISRAPDSEGYYLIDGSLPKNLVTTYNKEIDFRQEMRGTAEIVTEDLRLIERFFYQFRELVNR</sequence>
<dbReference type="EMBL" id="JBHTJH010000017">
    <property type="protein sequence ID" value="MFD0862868.1"/>
    <property type="molecule type" value="Genomic_DNA"/>
</dbReference>
<dbReference type="PRINTS" id="PR01490">
    <property type="entry name" value="RTXTOXIND"/>
</dbReference>
<dbReference type="RefSeq" id="WP_386408405.1">
    <property type="nucleotide sequence ID" value="NZ_JBHTJH010000017.1"/>
</dbReference>
<proteinExistence type="predicted"/>
<gene>
    <name evidence="7" type="ORF">ACFQ1M_11700</name>
</gene>
<dbReference type="PANTHER" id="PTHR30386:SF26">
    <property type="entry name" value="TRANSPORT PROTEIN COMB"/>
    <property type="match status" value="1"/>
</dbReference>
<evidence type="ECO:0000256" key="5">
    <source>
        <dbReference type="SAM" id="Phobius"/>
    </source>
</evidence>
<evidence type="ECO:0000256" key="3">
    <source>
        <dbReference type="ARBA" id="ARBA00022989"/>
    </source>
</evidence>
<dbReference type="InterPro" id="IPR058982">
    <property type="entry name" value="Beta-barrel_AprE"/>
</dbReference>
<feature type="domain" description="AprE-like beta-barrel" evidence="6">
    <location>
        <begin position="328"/>
        <end position="411"/>
    </location>
</feature>
<keyword evidence="2 5" id="KW-0812">Transmembrane</keyword>
<dbReference type="Gene3D" id="2.40.30.170">
    <property type="match status" value="1"/>
</dbReference>
<evidence type="ECO:0000256" key="4">
    <source>
        <dbReference type="ARBA" id="ARBA00023136"/>
    </source>
</evidence>
<feature type="transmembrane region" description="Helical" evidence="5">
    <location>
        <begin position="29"/>
        <end position="48"/>
    </location>
</feature>
<keyword evidence="3 5" id="KW-1133">Transmembrane helix</keyword>
<name>A0ABW3CYT9_9FLAO</name>
<dbReference type="Proteomes" id="UP001596978">
    <property type="component" value="Unassembled WGS sequence"/>
</dbReference>
<evidence type="ECO:0000256" key="2">
    <source>
        <dbReference type="ARBA" id="ARBA00022692"/>
    </source>
</evidence>
<evidence type="ECO:0000256" key="1">
    <source>
        <dbReference type="ARBA" id="ARBA00004167"/>
    </source>
</evidence>
<dbReference type="Pfam" id="PF26002">
    <property type="entry name" value="Beta-barrel_AprE"/>
    <property type="match status" value="1"/>
</dbReference>
<comment type="subcellular location">
    <subcellularLocation>
        <location evidence="1">Membrane</location>
        <topology evidence="1">Single-pass membrane protein</topology>
    </subcellularLocation>
</comment>